<evidence type="ECO:0000313" key="4">
    <source>
        <dbReference type="Proteomes" id="UP001174136"/>
    </source>
</evidence>
<dbReference type="PANTHER" id="PTHR22426">
    <property type="entry name" value="ARGININE_SERINE-RICH COILED-COIL PROTEIN 2"/>
    <property type="match status" value="1"/>
</dbReference>
<feature type="compositionally biased region" description="Basic residues" evidence="1">
    <location>
        <begin position="255"/>
        <end position="266"/>
    </location>
</feature>
<feature type="region of interest" description="Disordered" evidence="1">
    <location>
        <begin position="1"/>
        <end position="150"/>
    </location>
</feature>
<organism evidence="3 4">
    <name type="scientific">Merluccius polli</name>
    <name type="common">Benguela hake</name>
    <name type="synonym">Merluccius cadenati</name>
    <dbReference type="NCBI Taxonomy" id="89951"/>
    <lineage>
        <taxon>Eukaryota</taxon>
        <taxon>Metazoa</taxon>
        <taxon>Chordata</taxon>
        <taxon>Craniata</taxon>
        <taxon>Vertebrata</taxon>
        <taxon>Euteleostomi</taxon>
        <taxon>Actinopterygii</taxon>
        <taxon>Neopterygii</taxon>
        <taxon>Teleostei</taxon>
        <taxon>Neoteleostei</taxon>
        <taxon>Acanthomorphata</taxon>
        <taxon>Zeiogadaria</taxon>
        <taxon>Gadariae</taxon>
        <taxon>Gadiformes</taxon>
        <taxon>Gadoidei</taxon>
        <taxon>Merlucciidae</taxon>
        <taxon>Merluccius</taxon>
    </lineage>
</organism>
<name>A0AA47N449_MERPO</name>
<accession>A0AA47N449</accession>
<feature type="compositionally biased region" description="Basic residues" evidence="1">
    <location>
        <begin position="200"/>
        <end position="209"/>
    </location>
</feature>
<feature type="region of interest" description="Disordered" evidence="1">
    <location>
        <begin position="341"/>
        <end position="382"/>
    </location>
</feature>
<gene>
    <name evidence="3" type="primary">KNOP1</name>
    <name evidence="3" type="ORF">N1851_006553</name>
</gene>
<evidence type="ECO:0000256" key="1">
    <source>
        <dbReference type="SAM" id="MobiDB-lite"/>
    </source>
</evidence>
<feature type="compositionally biased region" description="Basic and acidic residues" evidence="1">
    <location>
        <begin position="9"/>
        <end position="24"/>
    </location>
</feature>
<reference evidence="3" key="1">
    <citation type="journal article" date="2023" name="Front. Mar. Sci.">
        <title>A new Merluccius polli reference genome to investigate the effects of global change in West African waters.</title>
        <authorList>
            <person name="Mateo J.L."/>
            <person name="Blanco-Fernandez C."/>
            <person name="Garcia-Vazquez E."/>
            <person name="Machado-Schiaffino G."/>
        </authorList>
    </citation>
    <scope>NUCLEOTIDE SEQUENCE</scope>
    <source>
        <strain evidence="3">C29</strain>
        <tissue evidence="3">Fin</tissue>
    </source>
</reference>
<sequence length="516" mass="57934">MVTLEMLADDIKEVDEQCGRDLLVKKRKRGKNKGVDGSEERGHSVDDESLKMAKKDKKKTKIETNKDGSLDGEKKTTKKKKNNKKQLEENGGDDVSQRSLTQGEPSGKKQKKLKKTSDKSVQSKAAGCFKTEEEEEAQATKKKKSKKVMVENQSEVINIDESEDDKDVVEMITTTTKKNKAGSKTSVTKTVAGQEESQGVHHKAKKRKAHLETAEEIEIVEIVTKKKKGKKEETKPTKTKKAKSSAVVDEESTKPKKKTRRGKRKREISSKVEGDQEVSMVDDKEQKRKKKNAKIDIQAPVRDMAQNTEKFVFVACDAKGKGKKQMKGALEKIKIKAKTEEVEVHVDKKKRKKKIKLEEDAPEIEPTPEVTPHTDVVFLSEKTGNRDEVTINQERRLALQMDIDKESRPQTPATPGFGQWGTARFESTEKQQKFLRLMGGFKKETQTSGPSAARPNMALARDQQQNLHQALLGEFERAQSRRLDFSGRGAGLGFSAPPSKKFSIDANATRSVRFDD</sequence>
<feature type="region of interest" description="Disordered" evidence="1">
    <location>
        <begin position="486"/>
        <end position="516"/>
    </location>
</feature>
<feature type="compositionally biased region" description="Polar residues" evidence="1">
    <location>
        <begin position="177"/>
        <end position="197"/>
    </location>
</feature>
<dbReference type="Pfam" id="PF15477">
    <property type="entry name" value="SMAP"/>
    <property type="match status" value="1"/>
</dbReference>
<dbReference type="AlphaFoldDB" id="A0AA47N449"/>
<dbReference type="InterPro" id="IPR028124">
    <property type="entry name" value="SMAP_dom"/>
</dbReference>
<comment type="caution">
    <text evidence="3">The sequence shown here is derived from an EMBL/GenBank/DDBJ whole genome shotgun (WGS) entry which is preliminary data.</text>
</comment>
<dbReference type="Proteomes" id="UP001174136">
    <property type="component" value="Unassembled WGS sequence"/>
</dbReference>
<evidence type="ECO:0000259" key="2">
    <source>
        <dbReference type="Pfam" id="PF15477"/>
    </source>
</evidence>
<evidence type="ECO:0000313" key="3">
    <source>
        <dbReference type="EMBL" id="KAK0152068.1"/>
    </source>
</evidence>
<dbReference type="EMBL" id="JAOPHQ010001143">
    <property type="protein sequence ID" value="KAK0152068.1"/>
    <property type="molecule type" value="Genomic_DNA"/>
</dbReference>
<protein>
    <submittedName>
        <fullName evidence="3">Lysine-rich nucleolar protein 1</fullName>
    </submittedName>
</protein>
<feature type="region of interest" description="Disordered" evidence="1">
    <location>
        <begin position="177"/>
        <end position="295"/>
    </location>
</feature>
<feature type="compositionally biased region" description="Basic and acidic residues" evidence="1">
    <location>
        <begin position="61"/>
        <end position="75"/>
    </location>
</feature>
<feature type="domain" description="Small acidic protein-like" evidence="2">
    <location>
        <begin position="420"/>
        <end position="493"/>
    </location>
</feature>
<feature type="compositionally biased region" description="Basic and acidic residues" evidence="1">
    <location>
        <begin position="33"/>
        <end position="53"/>
    </location>
</feature>
<keyword evidence="4" id="KW-1185">Reference proteome</keyword>
<dbReference type="PANTHER" id="PTHR22426:SF1">
    <property type="entry name" value="LYSINE-RICH NUCLEOLAR PROTEIN 1"/>
    <property type="match status" value="1"/>
</dbReference>
<proteinExistence type="predicted"/>
<feature type="region of interest" description="Disordered" evidence="1">
    <location>
        <begin position="401"/>
        <end position="424"/>
    </location>
</feature>